<sequence>MGDGCECSIPRGVRGSGWELDAAVANAARDADAALLLPAALLSLYSAGVDIIVDAGSSGALQPLNRDVLFKAIPKMWALAKDLAFEPLFSDQMHVASKCTSTSSGVCFRSRHKLKAQLEVAPALVNPVAPLSFQPGSTTSTFCAPCRAAVQERYEKMRQEAWDKVPEAFGLPGWDEMRGREDELYGKAGNTL</sequence>
<accession>A0A9P3G9C9</accession>
<name>A0A9P3G9C9_9APHY</name>
<proteinExistence type="predicted"/>
<gene>
    <name evidence="1" type="ORF">PsYK624_079390</name>
</gene>
<dbReference type="Proteomes" id="UP000703269">
    <property type="component" value="Unassembled WGS sequence"/>
</dbReference>
<dbReference type="OrthoDB" id="3893071at2759"/>
<protein>
    <submittedName>
        <fullName evidence="1">Uncharacterized protein</fullName>
    </submittedName>
</protein>
<evidence type="ECO:0000313" key="1">
    <source>
        <dbReference type="EMBL" id="GJE91788.1"/>
    </source>
</evidence>
<evidence type="ECO:0000313" key="2">
    <source>
        <dbReference type="Proteomes" id="UP000703269"/>
    </source>
</evidence>
<dbReference type="EMBL" id="BPQB01000023">
    <property type="protein sequence ID" value="GJE91788.1"/>
    <property type="molecule type" value="Genomic_DNA"/>
</dbReference>
<comment type="caution">
    <text evidence="1">The sequence shown here is derived from an EMBL/GenBank/DDBJ whole genome shotgun (WGS) entry which is preliminary data.</text>
</comment>
<reference evidence="1 2" key="1">
    <citation type="submission" date="2021-08" db="EMBL/GenBank/DDBJ databases">
        <title>Draft Genome Sequence of Phanerochaete sordida strain YK-624.</title>
        <authorList>
            <person name="Mori T."/>
            <person name="Dohra H."/>
            <person name="Suzuki T."/>
            <person name="Kawagishi H."/>
            <person name="Hirai H."/>
        </authorList>
    </citation>
    <scope>NUCLEOTIDE SEQUENCE [LARGE SCALE GENOMIC DNA]</scope>
    <source>
        <strain evidence="1 2">YK-624</strain>
    </source>
</reference>
<dbReference type="AlphaFoldDB" id="A0A9P3G9C9"/>
<organism evidence="1 2">
    <name type="scientific">Phanerochaete sordida</name>
    <dbReference type="NCBI Taxonomy" id="48140"/>
    <lineage>
        <taxon>Eukaryota</taxon>
        <taxon>Fungi</taxon>
        <taxon>Dikarya</taxon>
        <taxon>Basidiomycota</taxon>
        <taxon>Agaricomycotina</taxon>
        <taxon>Agaricomycetes</taxon>
        <taxon>Polyporales</taxon>
        <taxon>Phanerochaetaceae</taxon>
        <taxon>Phanerochaete</taxon>
    </lineage>
</organism>
<keyword evidence="2" id="KW-1185">Reference proteome</keyword>